<feature type="compositionally biased region" description="Basic and acidic residues" evidence="1">
    <location>
        <begin position="112"/>
        <end position="126"/>
    </location>
</feature>
<dbReference type="PANTHER" id="PTHR34347">
    <property type="entry name" value="DNA REPAIR-SCAFFOLDING PROTEIN SPIDR"/>
    <property type="match status" value="1"/>
</dbReference>
<reference evidence="4" key="2">
    <citation type="submission" date="2025-09" db="UniProtKB">
        <authorList>
            <consortium name="Ensembl"/>
        </authorList>
    </citation>
    <scope>IDENTIFICATION</scope>
</reference>
<dbReference type="InterPro" id="IPR028032">
    <property type="entry name" value="DUF4503"/>
</dbReference>
<name>A0A3B3RCG7_9TELE</name>
<evidence type="ECO:0000259" key="3">
    <source>
        <dbReference type="Pfam" id="PF14951"/>
    </source>
</evidence>
<dbReference type="GO" id="GO:0005654">
    <property type="term" value="C:nucleoplasm"/>
    <property type="evidence" value="ECO:0007669"/>
    <property type="project" value="TreeGrafter"/>
</dbReference>
<dbReference type="GO" id="GO:0070202">
    <property type="term" value="P:regulation of establishment of protein localization to chromosome"/>
    <property type="evidence" value="ECO:0007669"/>
    <property type="project" value="TreeGrafter"/>
</dbReference>
<protein>
    <recommendedName>
        <fullName evidence="6">Scaffold protein involved in DNA repair</fullName>
    </recommendedName>
</protein>
<proteinExistence type="predicted"/>
<reference evidence="4" key="1">
    <citation type="submission" date="2025-08" db="UniProtKB">
        <authorList>
            <consortium name="Ensembl"/>
        </authorList>
    </citation>
    <scope>IDENTIFICATION</scope>
</reference>
<feature type="domain" description="DUF4502" evidence="2">
    <location>
        <begin position="94"/>
        <end position="232"/>
    </location>
</feature>
<dbReference type="InterPro" id="IPR028026">
    <property type="entry name" value="DUF4502"/>
</dbReference>
<keyword evidence="5" id="KW-1185">Reference proteome</keyword>
<dbReference type="Pfam" id="PF14950">
    <property type="entry name" value="DUF4502"/>
    <property type="match status" value="1"/>
</dbReference>
<evidence type="ECO:0000313" key="4">
    <source>
        <dbReference type="Ensembl" id="ENSPKIP00000016063.1"/>
    </source>
</evidence>
<dbReference type="InterPro" id="IPR053054">
    <property type="entry name" value="DNA_repair-scaffolding"/>
</dbReference>
<dbReference type="AlphaFoldDB" id="A0A3B3RCG7"/>
<evidence type="ECO:0000259" key="2">
    <source>
        <dbReference type="Pfam" id="PF14950"/>
    </source>
</evidence>
<feature type="domain" description="DUF4503" evidence="3">
    <location>
        <begin position="237"/>
        <end position="314"/>
    </location>
</feature>
<evidence type="ECO:0000256" key="1">
    <source>
        <dbReference type="SAM" id="MobiDB-lite"/>
    </source>
</evidence>
<accession>A0A3B3RCG7</accession>
<feature type="region of interest" description="Disordered" evidence="1">
    <location>
        <begin position="1"/>
        <end position="129"/>
    </location>
</feature>
<evidence type="ECO:0000313" key="5">
    <source>
        <dbReference type="Proteomes" id="UP000261540"/>
    </source>
</evidence>
<dbReference type="GeneTree" id="ENSGT00390000014654"/>
<sequence>MSHALRIPAGRAASPAALWGNRRGSELRCDLKASNSWETPPLPPGSGWDALPVNSPHGADVDISDCSSGPGSPTATTQAGDYRGPAPSGGGDGARSASHWARNLQALLKTPQKQEDRSFRTPEDSAKKKRTFLRGGLAERLSKLQRRQRSAVSFWRHQTLTESDAKAGGLVLELQAVWEECGLQLALCQPLQPQPPQEEGPRDQLLVLFDRDTAAHLLAGPGDRVHVHAPWLCLLVQDVHGVFCEVQLHAVSPEADDLPRCTREWEGQLCMLRGVKTAQRLTRARSAWLFSLIDSLWPPAVAPRGPGASQACLQVGVSFIDLALNGNRSSLQGHFSGTCSQVAILLSTSAAEGPCEFWLFVTDSSLQDGELQRTVPVYISGSCSLLPDAARALQTPSPAACCLTFRDAIREHGNPMVLRWPALLLREQPDCGRWRQSYCVIVGVDENTAYSWPTCNLCGSEQLEADPAGHSGLLCRLCDVLVKEPVLKMQLEVFLSCPSLSQSCEEGKKKKSRDAYRLSGCEAEGQSRERERERVLWLKFFASPQEMMGDLSLLGGIMQHGNTARI</sequence>
<dbReference type="Ensembl" id="ENSPKIT00000040544.1">
    <property type="protein sequence ID" value="ENSPKIP00000016063.1"/>
    <property type="gene ID" value="ENSPKIG00000002496.1"/>
</dbReference>
<dbReference type="GO" id="GO:0000228">
    <property type="term" value="C:nuclear chromosome"/>
    <property type="evidence" value="ECO:0007669"/>
    <property type="project" value="TreeGrafter"/>
</dbReference>
<feature type="compositionally biased region" description="Polar residues" evidence="1">
    <location>
        <begin position="65"/>
        <end position="79"/>
    </location>
</feature>
<dbReference type="Proteomes" id="UP000261540">
    <property type="component" value="Unplaced"/>
</dbReference>
<feature type="domain" description="DUF4503" evidence="3">
    <location>
        <begin position="440"/>
        <end position="503"/>
    </location>
</feature>
<dbReference type="PANTHER" id="PTHR34347:SF1">
    <property type="entry name" value="DNA REPAIR-SCAFFOLDING PROTEIN"/>
    <property type="match status" value="1"/>
</dbReference>
<dbReference type="GO" id="GO:0000724">
    <property type="term" value="P:double-strand break repair via homologous recombination"/>
    <property type="evidence" value="ECO:0007669"/>
    <property type="project" value="TreeGrafter"/>
</dbReference>
<evidence type="ECO:0008006" key="6">
    <source>
        <dbReference type="Google" id="ProtNLM"/>
    </source>
</evidence>
<dbReference type="Pfam" id="PF14951">
    <property type="entry name" value="DUF4503"/>
    <property type="match status" value="3"/>
</dbReference>
<feature type="domain" description="DUF4503" evidence="3">
    <location>
        <begin position="349"/>
        <end position="420"/>
    </location>
</feature>
<organism evidence="4 5">
    <name type="scientific">Paramormyrops kingsleyae</name>
    <dbReference type="NCBI Taxonomy" id="1676925"/>
    <lineage>
        <taxon>Eukaryota</taxon>
        <taxon>Metazoa</taxon>
        <taxon>Chordata</taxon>
        <taxon>Craniata</taxon>
        <taxon>Vertebrata</taxon>
        <taxon>Euteleostomi</taxon>
        <taxon>Actinopterygii</taxon>
        <taxon>Neopterygii</taxon>
        <taxon>Teleostei</taxon>
        <taxon>Osteoglossocephala</taxon>
        <taxon>Osteoglossomorpha</taxon>
        <taxon>Osteoglossiformes</taxon>
        <taxon>Mormyridae</taxon>
        <taxon>Paramormyrops</taxon>
    </lineage>
</organism>